<sequence>MNEVKSDNTIDHLKSADIMKMDIELEDGIIISEVNNKIKEIISPDVNKNVISTGEIEEKEEKISKKTGEEYIDIKENVHQKRLIKFGCTSQSCKYKCNEKINEDQRLQIHKAFWKLSDTKKNQVNMSKRVLLLDFDEILQKHLFSLEKYEYDFNKCRWTPIFKL</sequence>
<gene>
    <name evidence="1" type="ORF">ABEB36_000082</name>
</gene>
<proteinExistence type="predicted"/>
<comment type="caution">
    <text evidence="1">The sequence shown here is derived from an EMBL/GenBank/DDBJ whole genome shotgun (WGS) entry which is preliminary data.</text>
</comment>
<dbReference type="AlphaFoldDB" id="A0ABD1FA79"/>
<protein>
    <submittedName>
        <fullName evidence="1">Uncharacterized protein</fullName>
    </submittedName>
</protein>
<organism evidence="1 2">
    <name type="scientific">Hypothenemus hampei</name>
    <name type="common">Coffee berry borer</name>
    <dbReference type="NCBI Taxonomy" id="57062"/>
    <lineage>
        <taxon>Eukaryota</taxon>
        <taxon>Metazoa</taxon>
        <taxon>Ecdysozoa</taxon>
        <taxon>Arthropoda</taxon>
        <taxon>Hexapoda</taxon>
        <taxon>Insecta</taxon>
        <taxon>Pterygota</taxon>
        <taxon>Neoptera</taxon>
        <taxon>Endopterygota</taxon>
        <taxon>Coleoptera</taxon>
        <taxon>Polyphaga</taxon>
        <taxon>Cucujiformia</taxon>
        <taxon>Curculionidae</taxon>
        <taxon>Scolytinae</taxon>
        <taxon>Hypothenemus</taxon>
    </lineage>
</organism>
<name>A0ABD1FA79_HYPHA</name>
<dbReference type="EMBL" id="JBDJPC010000001">
    <property type="protein sequence ID" value="KAL1516163.1"/>
    <property type="molecule type" value="Genomic_DNA"/>
</dbReference>
<reference evidence="1 2" key="1">
    <citation type="submission" date="2024-05" db="EMBL/GenBank/DDBJ databases">
        <title>Genetic variation in Jamaican populations of the coffee berry borer (Hypothenemus hampei).</title>
        <authorList>
            <person name="Errbii M."/>
            <person name="Myrie A."/>
        </authorList>
    </citation>
    <scope>NUCLEOTIDE SEQUENCE [LARGE SCALE GENOMIC DNA]</scope>
    <source>
        <strain evidence="1">JA-Hopewell-2020-01-JO</strain>
        <tissue evidence="1">Whole body</tissue>
    </source>
</reference>
<dbReference type="Proteomes" id="UP001566132">
    <property type="component" value="Unassembled WGS sequence"/>
</dbReference>
<accession>A0ABD1FA79</accession>
<evidence type="ECO:0000313" key="1">
    <source>
        <dbReference type="EMBL" id="KAL1516163.1"/>
    </source>
</evidence>
<evidence type="ECO:0000313" key="2">
    <source>
        <dbReference type="Proteomes" id="UP001566132"/>
    </source>
</evidence>
<keyword evidence="2" id="KW-1185">Reference proteome</keyword>